<protein>
    <submittedName>
        <fullName evidence="7">RNA polymerase sigma-70 factor</fullName>
    </submittedName>
</protein>
<dbReference type="SUPFAM" id="SSF88946">
    <property type="entry name" value="Sigma2 domain of RNA polymerase sigma factors"/>
    <property type="match status" value="1"/>
</dbReference>
<comment type="similarity">
    <text evidence="1">Belongs to the sigma-70 factor family. ECF subfamily.</text>
</comment>
<dbReference type="Pfam" id="PF04542">
    <property type="entry name" value="Sigma70_r2"/>
    <property type="match status" value="1"/>
</dbReference>
<sequence length="190" mass="22796">MEQAINLKALFAQIAKNNPRAFQLFFDYSYTQLYRYTSYYLKDPDECKDVISEVYYRLWQNRHKLANLSNIDNYLFICVRNQALYHLRESNRYQSISLEGVTSEEMIDRRNPEGDLLHSEFRDILELAINSLPQRCRQVFFLVKEEEMKYRDVAKCLDISEKTVHAQMCIALKRISRTIREYKLGIQIKR</sequence>
<dbReference type="Pfam" id="PF08281">
    <property type="entry name" value="Sigma70_r4_2"/>
    <property type="match status" value="1"/>
</dbReference>
<dbReference type="InterPro" id="IPR036388">
    <property type="entry name" value="WH-like_DNA-bd_sf"/>
</dbReference>
<dbReference type="Gene3D" id="1.10.1740.10">
    <property type="match status" value="1"/>
</dbReference>
<evidence type="ECO:0000313" key="8">
    <source>
        <dbReference type="Proteomes" id="UP000625283"/>
    </source>
</evidence>
<dbReference type="Gene3D" id="1.10.10.10">
    <property type="entry name" value="Winged helix-like DNA-binding domain superfamily/Winged helix DNA-binding domain"/>
    <property type="match status" value="1"/>
</dbReference>
<dbReference type="InterPro" id="IPR013324">
    <property type="entry name" value="RNA_pol_sigma_r3/r4-like"/>
</dbReference>
<dbReference type="InterPro" id="IPR014327">
    <property type="entry name" value="RNA_pol_sigma70_bacteroid"/>
</dbReference>
<dbReference type="InterPro" id="IPR039425">
    <property type="entry name" value="RNA_pol_sigma-70-like"/>
</dbReference>
<gene>
    <name evidence="7" type="ORF">JKG61_22075</name>
</gene>
<dbReference type="NCBIfam" id="TIGR02985">
    <property type="entry name" value="Sig70_bacteroi1"/>
    <property type="match status" value="1"/>
</dbReference>
<dbReference type="SUPFAM" id="SSF88659">
    <property type="entry name" value="Sigma3 and sigma4 domains of RNA polymerase sigma factors"/>
    <property type="match status" value="1"/>
</dbReference>
<comment type="caution">
    <text evidence="7">The sequence shown here is derived from an EMBL/GenBank/DDBJ whole genome shotgun (WGS) entry which is preliminary data.</text>
</comment>
<evidence type="ECO:0000256" key="4">
    <source>
        <dbReference type="ARBA" id="ARBA00023163"/>
    </source>
</evidence>
<dbReference type="InterPro" id="IPR013249">
    <property type="entry name" value="RNA_pol_sigma70_r4_t2"/>
</dbReference>
<keyword evidence="8" id="KW-1185">Reference proteome</keyword>
<dbReference type="InterPro" id="IPR013325">
    <property type="entry name" value="RNA_pol_sigma_r2"/>
</dbReference>
<evidence type="ECO:0000259" key="6">
    <source>
        <dbReference type="Pfam" id="PF08281"/>
    </source>
</evidence>
<evidence type="ECO:0000313" key="7">
    <source>
        <dbReference type="EMBL" id="MBL1411462.1"/>
    </source>
</evidence>
<feature type="domain" description="RNA polymerase sigma-70 region 2" evidence="5">
    <location>
        <begin position="29"/>
        <end position="92"/>
    </location>
</feature>
<dbReference type="RefSeq" id="WP_202105176.1">
    <property type="nucleotide sequence ID" value="NZ_JAERTY010000017.1"/>
</dbReference>
<dbReference type="NCBIfam" id="TIGR02937">
    <property type="entry name" value="sigma70-ECF"/>
    <property type="match status" value="1"/>
</dbReference>
<evidence type="ECO:0000259" key="5">
    <source>
        <dbReference type="Pfam" id="PF04542"/>
    </source>
</evidence>
<dbReference type="InterPro" id="IPR007627">
    <property type="entry name" value="RNA_pol_sigma70_r2"/>
</dbReference>
<dbReference type="Proteomes" id="UP000625283">
    <property type="component" value="Unassembled WGS sequence"/>
</dbReference>
<proteinExistence type="inferred from homology"/>
<evidence type="ECO:0000256" key="3">
    <source>
        <dbReference type="ARBA" id="ARBA00023082"/>
    </source>
</evidence>
<dbReference type="PANTHER" id="PTHR43133:SF46">
    <property type="entry name" value="RNA POLYMERASE SIGMA-70 FACTOR ECF SUBFAMILY"/>
    <property type="match status" value="1"/>
</dbReference>
<keyword evidence="3" id="KW-0731">Sigma factor</keyword>
<dbReference type="PANTHER" id="PTHR43133">
    <property type="entry name" value="RNA POLYMERASE ECF-TYPE SIGMA FACTO"/>
    <property type="match status" value="1"/>
</dbReference>
<reference evidence="7 8" key="1">
    <citation type="submission" date="2021-01" db="EMBL/GenBank/DDBJ databases">
        <title>C459-1 draft genome sequence.</title>
        <authorList>
            <person name="Zhang X.-F."/>
        </authorList>
    </citation>
    <scope>NUCLEOTIDE SEQUENCE [LARGE SCALE GENOMIC DNA]</scope>
    <source>
        <strain evidence="8">C459-1</strain>
    </source>
</reference>
<keyword evidence="4" id="KW-0804">Transcription</keyword>
<dbReference type="EMBL" id="JAERTY010000017">
    <property type="protein sequence ID" value="MBL1411462.1"/>
    <property type="molecule type" value="Genomic_DNA"/>
</dbReference>
<feature type="domain" description="RNA polymerase sigma factor 70 region 4 type 2" evidence="6">
    <location>
        <begin position="123"/>
        <end position="175"/>
    </location>
</feature>
<keyword evidence="2" id="KW-0805">Transcription regulation</keyword>
<evidence type="ECO:0000256" key="1">
    <source>
        <dbReference type="ARBA" id="ARBA00010641"/>
    </source>
</evidence>
<evidence type="ECO:0000256" key="2">
    <source>
        <dbReference type="ARBA" id="ARBA00023015"/>
    </source>
</evidence>
<organism evidence="7 8">
    <name type="scientific">Sphingobacterium faecale</name>
    <dbReference type="NCBI Taxonomy" id="2803775"/>
    <lineage>
        <taxon>Bacteria</taxon>
        <taxon>Pseudomonadati</taxon>
        <taxon>Bacteroidota</taxon>
        <taxon>Sphingobacteriia</taxon>
        <taxon>Sphingobacteriales</taxon>
        <taxon>Sphingobacteriaceae</taxon>
        <taxon>Sphingobacterium</taxon>
    </lineage>
</organism>
<name>A0ABS1R9S5_9SPHI</name>
<dbReference type="InterPro" id="IPR014284">
    <property type="entry name" value="RNA_pol_sigma-70_dom"/>
</dbReference>
<accession>A0ABS1R9S5</accession>